<evidence type="ECO:0000256" key="1">
    <source>
        <dbReference type="SAM" id="Phobius"/>
    </source>
</evidence>
<feature type="transmembrane region" description="Helical" evidence="1">
    <location>
        <begin position="15"/>
        <end position="33"/>
    </location>
</feature>
<sequence length="171" mass="19409">MPVVIIPYFYDHPPVIFLEGFFLTSLVLVLMLVKRTLNANLFNALRNLFFLTIVYSASNLLIQITNLDRFIILFLAMAGVGIAYSFNRKVTLKPADYPKHTGVVLRIFIGLQILALICDVSGRFSLAKIISITATYNLWFWLACIMWSRSSAGDYCCNFNLKKMRIARLAG</sequence>
<feature type="transmembrane region" description="Helical" evidence="1">
    <location>
        <begin position="45"/>
        <end position="64"/>
    </location>
</feature>
<evidence type="ECO:0000313" key="3">
    <source>
        <dbReference type="Proteomes" id="UP000566071"/>
    </source>
</evidence>
<accession>A0ABX1W2Y5</accession>
<feature type="transmembrane region" description="Helical" evidence="1">
    <location>
        <begin position="107"/>
        <end position="126"/>
    </location>
</feature>
<reference evidence="2 3" key="1">
    <citation type="submission" date="2020-05" db="EMBL/GenBank/DDBJ databases">
        <authorList>
            <person name="Khan S.A."/>
            <person name="Jeon C.O."/>
            <person name="Chun B.H."/>
        </authorList>
    </citation>
    <scope>NUCLEOTIDE SEQUENCE [LARGE SCALE GENOMIC DNA]</scope>
    <source>
        <strain evidence="2 3">S1162</strain>
    </source>
</reference>
<name>A0ABX1W2Y5_9SPHI</name>
<keyword evidence="1" id="KW-0472">Membrane</keyword>
<dbReference type="EMBL" id="JABFCR010000057">
    <property type="protein sequence ID" value="NNU34599.1"/>
    <property type="molecule type" value="Genomic_DNA"/>
</dbReference>
<proteinExistence type="predicted"/>
<comment type="caution">
    <text evidence="2">The sequence shown here is derived from an EMBL/GenBank/DDBJ whole genome shotgun (WGS) entry which is preliminary data.</text>
</comment>
<protein>
    <submittedName>
        <fullName evidence="2">Uncharacterized protein</fullName>
    </submittedName>
</protein>
<keyword evidence="1" id="KW-0812">Transmembrane</keyword>
<keyword evidence="3" id="KW-1185">Reference proteome</keyword>
<evidence type="ECO:0000313" key="2">
    <source>
        <dbReference type="EMBL" id="NNU34599.1"/>
    </source>
</evidence>
<feature type="transmembrane region" description="Helical" evidence="1">
    <location>
        <begin position="138"/>
        <end position="161"/>
    </location>
</feature>
<dbReference type="Proteomes" id="UP000566071">
    <property type="component" value="Unassembled WGS sequence"/>
</dbReference>
<keyword evidence="1" id="KW-1133">Transmembrane helix</keyword>
<feature type="transmembrane region" description="Helical" evidence="1">
    <location>
        <begin position="70"/>
        <end position="86"/>
    </location>
</feature>
<gene>
    <name evidence="2" type="ORF">HK413_11840</name>
</gene>
<dbReference type="RefSeq" id="WP_175270273.1">
    <property type="nucleotide sequence ID" value="NZ_JABFCR010000057.1"/>
</dbReference>
<organism evidence="2 3">
    <name type="scientific">Mucilaginibacter humi</name>
    <dbReference type="NCBI Taxonomy" id="2732510"/>
    <lineage>
        <taxon>Bacteria</taxon>
        <taxon>Pseudomonadati</taxon>
        <taxon>Bacteroidota</taxon>
        <taxon>Sphingobacteriia</taxon>
        <taxon>Sphingobacteriales</taxon>
        <taxon>Sphingobacteriaceae</taxon>
        <taxon>Mucilaginibacter</taxon>
    </lineage>
</organism>